<keyword evidence="1" id="KW-0596">Phosphopantetheine</keyword>
<dbReference type="PANTHER" id="PTHR43439">
    <property type="entry name" value="PHENYLACETATE-COENZYME A LIGASE"/>
    <property type="match status" value="1"/>
</dbReference>
<dbReference type="Pfam" id="PF00550">
    <property type="entry name" value="PP-binding"/>
    <property type="match status" value="1"/>
</dbReference>
<dbReference type="Proteomes" id="UP000240493">
    <property type="component" value="Unassembled WGS sequence"/>
</dbReference>
<dbReference type="OrthoDB" id="429813at2759"/>
<dbReference type="EMBL" id="KZ679256">
    <property type="protein sequence ID" value="PTB45931.1"/>
    <property type="molecule type" value="Genomic_DNA"/>
</dbReference>
<dbReference type="InterPro" id="IPR042099">
    <property type="entry name" value="ANL_N_sf"/>
</dbReference>
<feature type="domain" description="AMP-dependent synthetase/ligase" evidence="4">
    <location>
        <begin position="23"/>
        <end position="242"/>
    </location>
</feature>
<feature type="domain" description="Carrier" evidence="5">
    <location>
        <begin position="504"/>
        <end position="561"/>
    </location>
</feature>
<dbReference type="Pfam" id="PF23562">
    <property type="entry name" value="AMP-binding_C_3"/>
    <property type="match status" value="1"/>
</dbReference>
<evidence type="ECO:0000259" key="5">
    <source>
        <dbReference type="Pfam" id="PF00550"/>
    </source>
</evidence>
<gene>
    <name evidence="7" type="ORF">M441DRAFT_63250</name>
</gene>
<dbReference type="InterPro" id="IPR051414">
    <property type="entry name" value="Adenylate-forming_Reductase"/>
</dbReference>
<dbReference type="PROSITE" id="PS00455">
    <property type="entry name" value="AMP_BINDING"/>
    <property type="match status" value="1"/>
</dbReference>
<dbReference type="Gene3D" id="3.40.50.12780">
    <property type="entry name" value="N-terminal domain of ligase-like"/>
    <property type="match status" value="1"/>
</dbReference>
<dbReference type="InterPro" id="IPR000873">
    <property type="entry name" value="AMP-dep_synth/lig_dom"/>
</dbReference>
<proteinExistence type="predicted"/>
<dbReference type="Pfam" id="PF00501">
    <property type="entry name" value="AMP-binding"/>
    <property type="match status" value="1"/>
</dbReference>
<evidence type="ECO:0008006" key="9">
    <source>
        <dbReference type="Google" id="ProtNLM"/>
    </source>
</evidence>
<dbReference type="InterPro" id="IPR036736">
    <property type="entry name" value="ACP-like_sf"/>
</dbReference>
<dbReference type="InterPro" id="IPR009081">
    <property type="entry name" value="PP-bd_ACP"/>
</dbReference>
<evidence type="ECO:0000259" key="4">
    <source>
        <dbReference type="Pfam" id="PF00501"/>
    </source>
</evidence>
<evidence type="ECO:0000259" key="6">
    <source>
        <dbReference type="Pfam" id="PF07993"/>
    </source>
</evidence>
<feature type="domain" description="Thioester reductase (TE)" evidence="6">
    <location>
        <begin position="610"/>
        <end position="841"/>
    </location>
</feature>
<dbReference type="Pfam" id="PF07993">
    <property type="entry name" value="NAD_binding_4"/>
    <property type="match status" value="1"/>
</dbReference>
<evidence type="ECO:0000256" key="2">
    <source>
        <dbReference type="ARBA" id="ARBA00022553"/>
    </source>
</evidence>
<protein>
    <recommendedName>
        <fullName evidence="9">Carrier domain-containing protein</fullName>
    </recommendedName>
</protein>
<accession>A0A2T3ZMA2</accession>
<evidence type="ECO:0000313" key="7">
    <source>
        <dbReference type="EMBL" id="PTB45931.1"/>
    </source>
</evidence>
<evidence type="ECO:0000313" key="8">
    <source>
        <dbReference type="Proteomes" id="UP000240493"/>
    </source>
</evidence>
<dbReference type="SUPFAM" id="SSF51735">
    <property type="entry name" value="NAD(P)-binding Rossmann-fold domains"/>
    <property type="match status" value="1"/>
</dbReference>
<name>A0A2T3ZMA2_TRIA4</name>
<dbReference type="SUPFAM" id="SSF47336">
    <property type="entry name" value="ACP-like"/>
    <property type="match status" value="1"/>
</dbReference>
<keyword evidence="3" id="KW-0521">NADP</keyword>
<sequence>MGSAPPSPAYGKRLIPVEIDKIAQDEPDRVLFYTPCNNQPSQGYDVVTTSIFANAINRVCWWLQSEVGTEPKIIGYIGQNDIRYLLLVVAATKLGNKVLLSSPRNSPEVHLSLIKQFGCEFWITTPGVGKFDFIKPPLIRVPEVNELLDPKVVKPYRYVKEWQEGRNDTLCLLHTTGSTGLPRLIPITLATASSGDALLPTLAEWSGTKMLNALPLFHAAGLNFSLFCVIFFRFTITLPTRLASWTNLRNSSFVTSSSGPVPAPVGNIINPRVPIMQTMGMTEGLVVPSVTTHPDEWAYYHFHPDCGYEMRLYSDTLFELVFVKRKELAATQTIFLTFPELDIYETKDLYSRHPTIPELYKYETRKDDLVVFATGEKFNPAAAEFQLAHHPWLSADRLEASDLEIMEEVWPAIEAINKTLPAFAQVHRNFVRIVRMPFLRTPKGTVARYGIDRLYTKELDDIYRDSVGSEPSSSSPVASLQIEGSSEGTVRAGIREAIQIVSPGLELEQVEDDDNLLVHGFDSLQVTRLSRLLSSAFPSSPIQINPGMIYANASMARLAHVVWAQLQSNGQGYQETDTADLHRTKAVSQTISKHLPSFVLSREPKEYVILTGTTGAIGSYLLDALCKNNRVAKVWCLNRSSMEDAACRQAEISKSKGLSSNRKNNVRFVQMDLASEALGLSQADLREIRDQATTIIHNAWEVNFNLPLSSFETQLVGLQSLVRICTETQHKIRFFFVSSISGAMNWPSHILGPIPETKLTNLDASINGYGASKLVAEHLLSKAAQSGVLRLSVLRVGQVGGPVATHGEAIIDASAYLGKLPANLGGATALDWIPIDLLAEVMGQLIDSDAKATGSGTQEVETYYNIVNPRTIGWDSLLPTVQDRLETALSPKKLQVVPFSQWLDDLETAEAAIVQETAASRAQTGLKLLSFFRGMAKTLGDDAVNAALSTPNWAVGNGLARSSVFAQLTPVSPAWFETWLDQWGS</sequence>
<evidence type="ECO:0000256" key="3">
    <source>
        <dbReference type="ARBA" id="ARBA00022857"/>
    </source>
</evidence>
<dbReference type="Gene3D" id="1.10.1200.10">
    <property type="entry name" value="ACP-like"/>
    <property type="match status" value="1"/>
</dbReference>
<reference evidence="7 8" key="1">
    <citation type="submission" date="2016-07" db="EMBL/GenBank/DDBJ databases">
        <title>Multiple horizontal gene transfer events from other fungi enriched the ability of initially mycotrophic Trichoderma (Ascomycota) to feed on dead plant biomass.</title>
        <authorList>
            <consortium name="DOE Joint Genome Institute"/>
            <person name="Aerts A."/>
            <person name="Atanasova L."/>
            <person name="Chenthamara K."/>
            <person name="Zhang J."/>
            <person name="Grujic M."/>
            <person name="Henrissat B."/>
            <person name="Kuo A."/>
            <person name="Salamov A."/>
            <person name="Lipzen A."/>
            <person name="Labutti K."/>
            <person name="Barry K."/>
            <person name="Miao Y."/>
            <person name="Rahimi M.J."/>
            <person name="Shen Q."/>
            <person name="Grigoriev I.V."/>
            <person name="Kubicek C.P."/>
            <person name="Druzhinina I.S."/>
        </authorList>
    </citation>
    <scope>NUCLEOTIDE SEQUENCE [LARGE SCALE GENOMIC DNA]</scope>
    <source>
        <strain evidence="7 8">CBS 433.97</strain>
    </source>
</reference>
<dbReference type="InterPro" id="IPR020845">
    <property type="entry name" value="AMP-binding_CS"/>
</dbReference>
<keyword evidence="8" id="KW-1185">Reference proteome</keyword>
<evidence type="ECO:0000256" key="1">
    <source>
        <dbReference type="ARBA" id="ARBA00022450"/>
    </source>
</evidence>
<organism evidence="7 8">
    <name type="scientific">Trichoderma asperellum (strain ATCC 204424 / CBS 433.97 / NBRC 101777)</name>
    <dbReference type="NCBI Taxonomy" id="1042311"/>
    <lineage>
        <taxon>Eukaryota</taxon>
        <taxon>Fungi</taxon>
        <taxon>Dikarya</taxon>
        <taxon>Ascomycota</taxon>
        <taxon>Pezizomycotina</taxon>
        <taxon>Sordariomycetes</taxon>
        <taxon>Hypocreomycetidae</taxon>
        <taxon>Hypocreales</taxon>
        <taxon>Hypocreaceae</taxon>
        <taxon>Trichoderma</taxon>
    </lineage>
</organism>
<dbReference type="Gene3D" id="3.40.50.720">
    <property type="entry name" value="NAD(P)-binding Rossmann-like Domain"/>
    <property type="match status" value="1"/>
</dbReference>
<keyword evidence="2" id="KW-0597">Phosphoprotein</keyword>
<dbReference type="PANTHER" id="PTHR43439:SF2">
    <property type="entry name" value="ENZYME, PUTATIVE (JCVI)-RELATED"/>
    <property type="match status" value="1"/>
</dbReference>
<dbReference type="InterPro" id="IPR013120">
    <property type="entry name" value="FAR_NAD-bd"/>
</dbReference>
<dbReference type="SUPFAM" id="SSF56801">
    <property type="entry name" value="Acetyl-CoA synthetase-like"/>
    <property type="match status" value="1"/>
</dbReference>
<dbReference type="InterPro" id="IPR036291">
    <property type="entry name" value="NAD(P)-bd_dom_sf"/>
</dbReference>
<dbReference type="STRING" id="1042311.A0A2T3ZMA2"/>
<dbReference type="AlphaFoldDB" id="A0A2T3ZMA2"/>